<dbReference type="EMBL" id="UXSR01006462">
    <property type="protein sequence ID" value="VDD84503.1"/>
    <property type="molecule type" value="Genomic_DNA"/>
</dbReference>
<comment type="subcellular location">
    <subcellularLocation>
        <location evidence="1">Membrane</location>
        <topology evidence="1">Multi-pass membrane protein</topology>
    </subcellularLocation>
</comment>
<evidence type="ECO:0000256" key="1">
    <source>
        <dbReference type="ARBA" id="ARBA00004141"/>
    </source>
</evidence>
<feature type="transmembrane region" description="Helical" evidence="7">
    <location>
        <begin position="156"/>
        <end position="174"/>
    </location>
</feature>
<sequence length="361" mass="38717">MLFIQGAFLAVAVEHRKLHRRIGVAVMKVMGGDPRFNAAATIMMLTIVEALMSRLETIKPSEEKEGGTALRAKSGNAGGTRDVEARNGDDVSSNSEELQKLGCGLSLGVAYASSCGGMGTVIGTPTNVVFVGMVADTYGADTTLTFGTWAAYGTPLSLILLLCVWAILCIIFIGPRKFFAWKNPDKSRDAAIQQIVQEEMSTLGPIEWAEGSALGILVAVVLLWVSRKPGVEGWSALVPSGVQENGKPLQLTTDTQAAVLGSILICVWPANNPFRRRQPTEQAIDPLEPVLPWKVAQSRCPWQVLFLIGGGFCLSKMCTVSHVVCSLSLSRGCPRGSVWGNERVCNTNQGSWLVNVRGIVT</sequence>
<organism evidence="8 9">
    <name type="scientific">Mesocestoides corti</name>
    <name type="common">Flatworm</name>
    <dbReference type="NCBI Taxonomy" id="53468"/>
    <lineage>
        <taxon>Eukaryota</taxon>
        <taxon>Metazoa</taxon>
        <taxon>Spiralia</taxon>
        <taxon>Lophotrochozoa</taxon>
        <taxon>Platyhelminthes</taxon>
        <taxon>Cestoda</taxon>
        <taxon>Eucestoda</taxon>
        <taxon>Cyclophyllidea</taxon>
        <taxon>Mesocestoididae</taxon>
        <taxon>Mesocestoides</taxon>
    </lineage>
</organism>
<feature type="region of interest" description="Disordered" evidence="6">
    <location>
        <begin position="62"/>
        <end position="93"/>
    </location>
</feature>
<dbReference type="PANTHER" id="PTHR10283:SF82">
    <property type="entry name" value="SOLUTE CARRIER FAMILY 13 MEMBER 2"/>
    <property type="match status" value="1"/>
</dbReference>
<evidence type="ECO:0000256" key="4">
    <source>
        <dbReference type="ARBA" id="ARBA00022989"/>
    </source>
</evidence>
<proteinExistence type="inferred from homology"/>
<keyword evidence="3 7" id="KW-0812">Transmembrane</keyword>
<evidence type="ECO:0008006" key="10">
    <source>
        <dbReference type="Google" id="ProtNLM"/>
    </source>
</evidence>
<gene>
    <name evidence="8" type="ORF">MCOS_LOCUS10506</name>
</gene>
<evidence type="ECO:0000256" key="5">
    <source>
        <dbReference type="ARBA" id="ARBA00023136"/>
    </source>
</evidence>
<comment type="similarity">
    <text evidence="2">Belongs to the SLC13A/DASS transporter (TC 2.A.47) family. NADC subfamily.</text>
</comment>
<dbReference type="Proteomes" id="UP000267029">
    <property type="component" value="Unassembled WGS sequence"/>
</dbReference>
<keyword evidence="9" id="KW-1185">Reference proteome</keyword>
<evidence type="ECO:0000256" key="7">
    <source>
        <dbReference type="SAM" id="Phobius"/>
    </source>
</evidence>
<dbReference type="STRING" id="53468.A0A0R3URK0"/>
<dbReference type="PANTHER" id="PTHR10283">
    <property type="entry name" value="SOLUTE CARRIER FAMILY 13 MEMBER"/>
    <property type="match status" value="1"/>
</dbReference>
<accession>A0A0R3URK0</accession>
<reference evidence="8 9" key="1">
    <citation type="submission" date="2018-10" db="EMBL/GenBank/DDBJ databases">
        <authorList>
            <consortium name="Pathogen Informatics"/>
        </authorList>
    </citation>
    <scope>NUCLEOTIDE SEQUENCE [LARGE SCALE GENOMIC DNA]</scope>
</reference>
<dbReference type="OrthoDB" id="6493944at2759"/>
<dbReference type="InterPro" id="IPR001898">
    <property type="entry name" value="SLC13A/DASS"/>
</dbReference>
<evidence type="ECO:0000313" key="9">
    <source>
        <dbReference type="Proteomes" id="UP000267029"/>
    </source>
</evidence>
<keyword evidence="5 7" id="KW-0472">Membrane</keyword>
<protein>
    <recommendedName>
        <fullName evidence="10">Citrate transporter-like domain-containing protein</fullName>
    </recommendedName>
</protein>
<dbReference type="GO" id="GO:0015556">
    <property type="term" value="F:C4-dicarboxylate transmembrane transporter activity"/>
    <property type="evidence" value="ECO:0007669"/>
    <property type="project" value="UniProtKB-ARBA"/>
</dbReference>
<dbReference type="GO" id="GO:0005310">
    <property type="term" value="F:dicarboxylic acid transmembrane transporter activity"/>
    <property type="evidence" value="ECO:0007669"/>
    <property type="project" value="UniProtKB-ARBA"/>
</dbReference>
<evidence type="ECO:0000256" key="2">
    <source>
        <dbReference type="ARBA" id="ARBA00006772"/>
    </source>
</evidence>
<keyword evidence="4 7" id="KW-1133">Transmembrane helix</keyword>
<evidence type="ECO:0000256" key="3">
    <source>
        <dbReference type="ARBA" id="ARBA00022692"/>
    </source>
</evidence>
<dbReference type="GO" id="GO:0005886">
    <property type="term" value="C:plasma membrane"/>
    <property type="evidence" value="ECO:0007669"/>
    <property type="project" value="TreeGrafter"/>
</dbReference>
<name>A0A0R3URK0_MESCO</name>
<dbReference type="Pfam" id="PF00939">
    <property type="entry name" value="Na_sulph_symp"/>
    <property type="match status" value="1"/>
</dbReference>
<evidence type="ECO:0000256" key="6">
    <source>
        <dbReference type="SAM" id="MobiDB-lite"/>
    </source>
</evidence>
<evidence type="ECO:0000313" key="8">
    <source>
        <dbReference type="EMBL" id="VDD84503.1"/>
    </source>
</evidence>
<dbReference type="AlphaFoldDB" id="A0A0R3URK0"/>